<reference evidence="7 8" key="1">
    <citation type="submission" date="2020-10" db="EMBL/GenBank/DDBJ databases">
        <title>ChiBAC.</title>
        <authorList>
            <person name="Zenner C."/>
            <person name="Hitch T.C.A."/>
            <person name="Clavel T."/>
        </authorList>
    </citation>
    <scope>NUCLEOTIDE SEQUENCE [LARGE SCALE GENOMIC DNA]</scope>
    <source>
        <strain evidence="7 8">DSM 108991</strain>
    </source>
</reference>
<evidence type="ECO:0000256" key="1">
    <source>
        <dbReference type="ARBA" id="ARBA00004141"/>
    </source>
</evidence>
<feature type="transmembrane region" description="Helical" evidence="6">
    <location>
        <begin position="255"/>
        <end position="275"/>
    </location>
</feature>
<comment type="subcellular location">
    <subcellularLocation>
        <location evidence="1">Membrane</location>
        <topology evidence="1">Multi-pass membrane protein</topology>
    </subcellularLocation>
</comment>
<sequence length="437" mass="47106">MKRMRRIEWAVYILTALYQVGSLAVILVGTGGELSYAKWTEVEGVLYYSPEKYQAAGPLLAGLAVTLLAETAVVLWGIHMRSGLAGCAAVFGMLLYHGMLLQAFYNGGENLKRHIFFAAAGFFCMILYYFLCRVRLDDRKLRWVIGGTAALIAVQLFCLLAGVVSGGGINGSYAWLSFAGVTVQPGESLKVAVILLSACCYKIRINRRLSYIYMALCGGSAVVLAACRDLGNAAVLVILLVVSSYFLFDDWMVSAEIFLAAAIGVVASVICVPYVRARFFQCFHALDSGTGQHYQPVMAIVRGGLKGMGAGGDTVSATWVTSSSTDFGVNVLTAIFGVPVLILLAGLLILLLVQLLWTPVLSPFHYMMGLLSAVVLFAQYVLHMGGGLDILPFTGICASFISQGGSNMISSFLLWGGVLVSFSPAFEKLRKEKEYDT</sequence>
<feature type="transmembrane region" description="Helical" evidence="6">
    <location>
        <begin position="209"/>
        <end position="226"/>
    </location>
</feature>
<feature type="transmembrane region" description="Helical" evidence="6">
    <location>
        <begin position="331"/>
        <end position="357"/>
    </location>
</feature>
<feature type="transmembrane region" description="Helical" evidence="6">
    <location>
        <begin position="143"/>
        <end position="167"/>
    </location>
</feature>
<evidence type="ECO:0000313" key="7">
    <source>
        <dbReference type="EMBL" id="MBE5062487.1"/>
    </source>
</evidence>
<keyword evidence="4 6" id="KW-1133">Transmembrane helix</keyword>
<gene>
    <name evidence="7" type="ORF">INF30_04315</name>
</gene>
<feature type="transmembrane region" description="Helical" evidence="6">
    <location>
        <begin position="408"/>
        <end position="426"/>
    </location>
</feature>
<accession>A0ABR9RHS9</accession>
<organism evidence="7 8">
    <name type="scientific">Claveliimonas monacensis</name>
    <dbReference type="NCBI Taxonomy" id="2779351"/>
    <lineage>
        <taxon>Bacteria</taxon>
        <taxon>Bacillati</taxon>
        <taxon>Bacillota</taxon>
        <taxon>Clostridia</taxon>
        <taxon>Lachnospirales</taxon>
        <taxon>Lachnospiraceae</taxon>
        <taxon>Claveliimonas</taxon>
    </lineage>
</organism>
<feature type="transmembrane region" description="Helical" evidence="6">
    <location>
        <begin position="364"/>
        <end position="382"/>
    </location>
</feature>
<keyword evidence="5 6" id="KW-0472">Membrane</keyword>
<feature type="transmembrane region" description="Helical" evidence="6">
    <location>
        <begin position="55"/>
        <end position="76"/>
    </location>
</feature>
<name>A0ABR9RHS9_9FIRM</name>
<proteinExistence type="predicted"/>
<evidence type="ECO:0000256" key="2">
    <source>
        <dbReference type="ARBA" id="ARBA00022692"/>
    </source>
</evidence>
<feature type="transmembrane region" description="Helical" evidence="6">
    <location>
        <begin position="173"/>
        <end position="197"/>
    </location>
</feature>
<evidence type="ECO:0000256" key="4">
    <source>
        <dbReference type="ARBA" id="ARBA00022989"/>
    </source>
</evidence>
<evidence type="ECO:0000256" key="3">
    <source>
        <dbReference type="ARBA" id="ARBA00022960"/>
    </source>
</evidence>
<feature type="transmembrane region" description="Helical" evidence="6">
    <location>
        <begin position="83"/>
        <end position="105"/>
    </location>
</feature>
<evidence type="ECO:0000256" key="5">
    <source>
        <dbReference type="ARBA" id="ARBA00023136"/>
    </source>
</evidence>
<feature type="transmembrane region" description="Helical" evidence="6">
    <location>
        <begin position="9"/>
        <end position="29"/>
    </location>
</feature>
<feature type="transmembrane region" description="Helical" evidence="6">
    <location>
        <begin position="111"/>
        <end position="131"/>
    </location>
</feature>
<evidence type="ECO:0000313" key="8">
    <source>
        <dbReference type="Proteomes" id="UP000758652"/>
    </source>
</evidence>
<protein>
    <submittedName>
        <fullName evidence="7">FtsW/RodA/SpoVE family cell cycle protein</fullName>
    </submittedName>
</protein>
<keyword evidence="8" id="KW-1185">Reference proteome</keyword>
<dbReference type="Proteomes" id="UP000758652">
    <property type="component" value="Unassembled WGS sequence"/>
</dbReference>
<keyword evidence="2 6" id="KW-0812">Transmembrane</keyword>
<dbReference type="InterPro" id="IPR001182">
    <property type="entry name" value="FtsW/RodA"/>
</dbReference>
<comment type="caution">
    <text evidence="7">The sequence shown here is derived from an EMBL/GenBank/DDBJ whole genome shotgun (WGS) entry which is preliminary data.</text>
</comment>
<dbReference type="EMBL" id="JADCKL010000002">
    <property type="protein sequence ID" value="MBE5062487.1"/>
    <property type="molecule type" value="Genomic_DNA"/>
</dbReference>
<evidence type="ECO:0000256" key="6">
    <source>
        <dbReference type="SAM" id="Phobius"/>
    </source>
</evidence>
<dbReference type="Pfam" id="PF01098">
    <property type="entry name" value="FTSW_RODA_SPOVE"/>
    <property type="match status" value="1"/>
</dbReference>
<feature type="transmembrane region" description="Helical" evidence="6">
    <location>
        <begin position="232"/>
        <end position="248"/>
    </location>
</feature>
<dbReference type="PANTHER" id="PTHR30474">
    <property type="entry name" value="CELL CYCLE PROTEIN"/>
    <property type="match status" value="1"/>
</dbReference>
<keyword evidence="3" id="KW-0133">Cell shape</keyword>
<dbReference type="RefSeq" id="WP_226394348.1">
    <property type="nucleotide sequence ID" value="NZ_JADCKL010000002.1"/>
</dbReference>